<feature type="transmembrane region" description="Helical" evidence="1">
    <location>
        <begin position="18"/>
        <end position="44"/>
    </location>
</feature>
<dbReference type="Proteomes" id="UP000655589">
    <property type="component" value="Unassembled WGS sequence"/>
</dbReference>
<feature type="transmembrane region" description="Helical" evidence="1">
    <location>
        <begin position="64"/>
        <end position="84"/>
    </location>
</feature>
<accession>A0A8H9L6J6</accession>
<keyword evidence="1" id="KW-0472">Membrane</keyword>
<keyword evidence="3" id="KW-1185">Reference proteome</keyword>
<reference evidence="2" key="2">
    <citation type="submission" date="2020-09" db="EMBL/GenBank/DDBJ databases">
        <authorList>
            <person name="Sun Q."/>
            <person name="Ohkuma M."/>
        </authorList>
    </citation>
    <scope>NUCLEOTIDE SEQUENCE</scope>
    <source>
        <strain evidence="2">JCM 3051</strain>
    </source>
</reference>
<proteinExistence type="predicted"/>
<keyword evidence="1" id="KW-0812">Transmembrane</keyword>
<evidence type="ECO:0000313" key="2">
    <source>
        <dbReference type="EMBL" id="GGM41318.1"/>
    </source>
</evidence>
<organism evidence="2 3">
    <name type="scientific">Promicromonospora citrea</name>
    <dbReference type="NCBI Taxonomy" id="43677"/>
    <lineage>
        <taxon>Bacteria</taxon>
        <taxon>Bacillati</taxon>
        <taxon>Actinomycetota</taxon>
        <taxon>Actinomycetes</taxon>
        <taxon>Micrococcales</taxon>
        <taxon>Promicromonosporaceae</taxon>
        <taxon>Promicromonospora</taxon>
    </lineage>
</organism>
<dbReference type="EMBL" id="BMPT01000022">
    <property type="protein sequence ID" value="GGM41318.1"/>
    <property type="molecule type" value="Genomic_DNA"/>
</dbReference>
<name>A0A8H9L6J6_9MICO</name>
<evidence type="ECO:0000313" key="3">
    <source>
        <dbReference type="Proteomes" id="UP000655589"/>
    </source>
</evidence>
<protein>
    <submittedName>
        <fullName evidence="2">Uncharacterized protein</fullName>
    </submittedName>
</protein>
<dbReference type="Pfam" id="PF19607">
    <property type="entry name" value="DUF6112"/>
    <property type="match status" value="1"/>
</dbReference>
<dbReference type="AlphaFoldDB" id="A0A8H9L6J6"/>
<dbReference type="InterPro" id="IPR046094">
    <property type="entry name" value="DUF6112"/>
</dbReference>
<sequence length="90" mass="9209">MLAVGIGPDFSAVAGTRLLPIIGALLTITVLIAVAMFVICAFVWPIASATGNWQATSKARTGLLGSLIGGVISGGALAWTNWLIDLGHTF</sequence>
<reference evidence="2" key="1">
    <citation type="journal article" date="2014" name="Int. J. Syst. Evol. Microbiol.">
        <title>Complete genome sequence of Corynebacterium casei LMG S-19264T (=DSM 44701T), isolated from a smear-ripened cheese.</title>
        <authorList>
            <consortium name="US DOE Joint Genome Institute (JGI-PGF)"/>
            <person name="Walter F."/>
            <person name="Albersmeier A."/>
            <person name="Kalinowski J."/>
            <person name="Ruckert C."/>
        </authorList>
    </citation>
    <scope>NUCLEOTIDE SEQUENCE</scope>
    <source>
        <strain evidence="2">JCM 3051</strain>
    </source>
</reference>
<comment type="caution">
    <text evidence="2">The sequence shown here is derived from an EMBL/GenBank/DDBJ whole genome shotgun (WGS) entry which is preliminary data.</text>
</comment>
<gene>
    <name evidence="2" type="ORF">GCM10010102_41060</name>
</gene>
<evidence type="ECO:0000256" key="1">
    <source>
        <dbReference type="SAM" id="Phobius"/>
    </source>
</evidence>
<keyword evidence="1" id="KW-1133">Transmembrane helix</keyword>